<comment type="cofactor">
    <cofactor evidence="10">
        <name>Mg(2+)</name>
        <dbReference type="ChEBI" id="CHEBI:18420"/>
    </cofactor>
    <text evidence="10">Binds 1 Mg(2+) ion per subunit.</text>
</comment>
<comment type="similarity">
    <text evidence="2 10">Belongs to the transketolase family. DXPS subfamily.</text>
</comment>
<evidence type="ECO:0000259" key="11">
    <source>
        <dbReference type="SMART" id="SM00861"/>
    </source>
</evidence>
<dbReference type="EC" id="2.2.1.7" evidence="10"/>
<dbReference type="SUPFAM" id="SSF52518">
    <property type="entry name" value="Thiamin diphosphate-binding fold (THDP-binding)"/>
    <property type="match status" value="2"/>
</dbReference>
<dbReference type="Gene3D" id="3.40.50.920">
    <property type="match status" value="1"/>
</dbReference>
<dbReference type="NCBIfam" id="TIGR00204">
    <property type="entry name" value="dxs"/>
    <property type="match status" value="1"/>
</dbReference>
<evidence type="ECO:0000256" key="3">
    <source>
        <dbReference type="ARBA" id="ARBA00011738"/>
    </source>
</evidence>
<feature type="binding site" evidence="10">
    <location>
        <position position="207"/>
    </location>
    <ligand>
        <name>thiamine diphosphate</name>
        <dbReference type="ChEBI" id="CHEBI:58937"/>
    </ligand>
</feature>
<dbReference type="PANTHER" id="PTHR43322:SF5">
    <property type="entry name" value="1-DEOXY-D-XYLULOSE-5-PHOSPHATE SYNTHASE, CHLOROPLASTIC"/>
    <property type="match status" value="1"/>
</dbReference>
<evidence type="ECO:0000256" key="8">
    <source>
        <dbReference type="ARBA" id="ARBA00023052"/>
    </source>
</evidence>
<dbReference type="PROSITE" id="PS00802">
    <property type="entry name" value="TRANSKETOLASE_2"/>
    <property type="match status" value="1"/>
</dbReference>
<comment type="subunit">
    <text evidence="3 10">Homodimer.</text>
</comment>
<evidence type="ECO:0000256" key="10">
    <source>
        <dbReference type="HAMAP-Rule" id="MF_00315"/>
    </source>
</evidence>
<feature type="binding site" evidence="10">
    <location>
        <position position="178"/>
    </location>
    <ligand>
        <name>Mg(2+)</name>
        <dbReference type="ChEBI" id="CHEBI:18420"/>
    </ligand>
</feature>
<organism evidence="12 13">
    <name type="scientific">Solidesulfovibrio fructosivorans JJ]</name>
    <dbReference type="NCBI Taxonomy" id="596151"/>
    <lineage>
        <taxon>Bacteria</taxon>
        <taxon>Pseudomonadati</taxon>
        <taxon>Thermodesulfobacteriota</taxon>
        <taxon>Desulfovibrionia</taxon>
        <taxon>Desulfovibrionales</taxon>
        <taxon>Desulfovibrionaceae</taxon>
        <taxon>Solidesulfovibrio</taxon>
    </lineage>
</organism>
<comment type="caution">
    <text evidence="12">The sequence shown here is derived from an EMBL/GenBank/DDBJ whole genome shotgun (WGS) entry which is preliminary data.</text>
</comment>
<dbReference type="eggNOG" id="COG1154">
    <property type="taxonomic scope" value="Bacteria"/>
</dbReference>
<dbReference type="Proteomes" id="UP000006250">
    <property type="component" value="Unassembled WGS sequence"/>
</dbReference>
<dbReference type="InterPro" id="IPR005477">
    <property type="entry name" value="Dxylulose-5-P_synthase"/>
</dbReference>
<dbReference type="UniPathway" id="UPA00064">
    <property type="reaction ID" value="UER00091"/>
</dbReference>
<dbReference type="Pfam" id="PF02779">
    <property type="entry name" value="Transket_pyr"/>
    <property type="match status" value="1"/>
</dbReference>
<dbReference type="AlphaFoldDB" id="E1JWP7"/>
<dbReference type="GO" id="GO:0000287">
    <property type="term" value="F:magnesium ion binding"/>
    <property type="evidence" value="ECO:0007669"/>
    <property type="project" value="UniProtKB-UniRule"/>
</dbReference>
<keyword evidence="8 10" id="KW-0786">Thiamine pyrophosphate</keyword>
<feature type="binding site" evidence="10">
    <location>
        <position position="399"/>
    </location>
    <ligand>
        <name>thiamine diphosphate</name>
        <dbReference type="ChEBI" id="CHEBI:58937"/>
    </ligand>
</feature>
<dbReference type="CDD" id="cd07033">
    <property type="entry name" value="TPP_PYR_DXS_TK_like"/>
    <property type="match status" value="1"/>
</dbReference>
<evidence type="ECO:0000313" key="13">
    <source>
        <dbReference type="Proteomes" id="UP000006250"/>
    </source>
</evidence>
<evidence type="ECO:0000313" key="12">
    <source>
        <dbReference type="EMBL" id="EFL51344.1"/>
    </source>
</evidence>
<keyword evidence="13" id="KW-1185">Reference proteome</keyword>
<dbReference type="InterPro" id="IPR005475">
    <property type="entry name" value="Transketolase-like_Pyr-bd"/>
</dbReference>
<proteinExistence type="inferred from homology"/>
<gene>
    <name evidence="10" type="primary">dxs</name>
    <name evidence="12" type="ORF">DesfrDRAFT_2046</name>
</gene>
<dbReference type="GO" id="GO:0030976">
    <property type="term" value="F:thiamine pyrophosphate binding"/>
    <property type="evidence" value="ECO:0007669"/>
    <property type="project" value="UniProtKB-UniRule"/>
</dbReference>
<feature type="binding site" evidence="10">
    <location>
        <begin position="147"/>
        <end position="149"/>
    </location>
    <ligand>
        <name>thiamine diphosphate</name>
        <dbReference type="ChEBI" id="CHEBI:58937"/>
    </ligand>
</feature>
<feature type="binding site" evidence="10">
    <location>
        <position position="106"/>
    </location>
    <ligand>
        <name>thiamine diphosphate</name>
        <dbReference type="ChEBI" id="CHEBI:58937"/>
    </ligand>
</feature>
<dbReference type="GO" id="GO:0008661">
    <property type="term" value="F:1-deoxy-D-xylulose-5-phosphate synthase activity"/>
    <property type="evidence" value="ECO:0007669"/>
    <property type="project" value="UniProtKB-UniRule"/>
</dbReference>
<keyword evidence="6 10" id="KW-0460">Magnesium</keyword>
<dbReference type="GO" id="GO:0009228">
    <property type="term" value="P:thiamine biosynthetic process"/>
    <property type="evidence" value="ECO:0007669"/>
    <property type="project" value="UniProtKB-UniRule"/>
</dbReference>
<dbReference type="Gene3D" id="3.40.50.970">
    <property type="match status" value="2"/>
</dbReference>
<comment type="catalytic activity">
    <reaction evidence="10">
        <text>D-glyceraldehyde 3-phosphate + pyruvate + H(+) = 1-deoxy-D-xylulose 5-phosphate + CO2</text>
        <dbReference type="Rhea" id="RHEA:12605"/>
        <dbReference type="ChEBI" id="CHEBI:15361"/>
        <dbReference type="ChEBI" id="CHEBI:15378"/>
        <dbReference type="ChEBI" id="CHEBI:16526"/>
        <dbReference type="ChEBI" id="CHEBI:57792"/>
        <dbReference type="ChEBI" id="CHEBI:59776"/>
        <dbReference type="EC" id="2.2.1.7"/>
    </reaction>
</comment>
<feature type="binding site" evidence="10">
    <location>
        <begin position="179"/>
        <end position="180"/>
    </location>
    <ligand>
        <name>thiamine diphosphate</name>
        <dbReference type="ChEBI" id="CHEBI:58937"/>
    </ligand>
</feature>
<feature type="binding site" evidence="10">
    <location>
        <position position="207"/>
    </location>
    <ligand>
        <name>Mg(2+)</name>
        <dbReference type="ChEBI" id="CHEBI:18420"/>
    </ligand>
</feature>
<dbReference type="EMBL" id="AECZ01000011">
    <property type="protein sequence ID" value="EFL51344.1"/>
    <property type="molecule type" value="Genomic_DNA"/>
</dbReference>
<keyword evidence="4 10" id="KW-0808">Transferase</keyword>
<dbReference type="Pfam" id="PF02780">
    <property type="entry name" value="Transketolase_C"/>
    <property type="match status" value="1"/>
</dbReference>
<feature type="binding site" evidence="10">
    <location>
        <position position="317"/>
    </location>
    <ligand>
        <name>thiamine diphosphate</name>
        <dbReference type="ChEBI" id="CHEBI:58937"/>
    </ligand>
</feature>
<dbReference type="GO" id="GO:0005829">
    <property type="term" value="C:cytosol"/>
    <property type="evidence" value="ECO:0007669"/>
    <property type="project" value="TreeGrafter"/>
</dbReference>
<feature type="domain" description="Transketolase-like pyrimidine-binding" evidence="11">
    <location>
        <begin position="348"/>
        <end position="512"/>
    </location>
</feature>
<evidence type="ECO:0000256" key="9">
    <source>
        <dbReference type="ARBA" id="ARBA00023229"/>
    </source>
</evidence>
<dbReference type="CDD" id="cd02007">
    <property type="entry name" value="TPP_DXS"/>
    <property type="match status" value="1"/>
</dbReference>
<dbReference type="SUPFAM" id="SSF52922">
    <property type="entry name" value="TK C-terminal domain-like"/>
    <property type="match status" value="1"/>
</dbReference>
<evidence type="ECO:0000256" key="1">
    <source>
        <dbReference type="ARBA" id="ARBA00004980"/>
    </source>
</evidence>
<dbReference type="NCBIfam" id="NF003933">
    <property type="entry name" value="PRK05444.2-2"/>
    <property type="match status" value="1"/>
</dbReference>
<evidence type="ECO:0000256" key="7">
    <source>
        <dbReference type="ARBA" id="ARBA00022977"/>
    </source>
</evidence>
<evidence type="ECO:0000256" key="6">
    <source>
        <dbReference type="ARBA" id="ARBA00022842"/>
    </source>
</evidence>
<comment type="function">
    <text evidence="10">Catalyzes the acyloin condensation reaction between C atoms 2 and 3 of pyruvate and glyceraldehyde 3-phosphate to yield 1-deoxy-D-xylulose-5-phosphate (DXP).</text>
</comment>
<keyword evidence="7 10" id="KW-0784">Thiamine biosynthesis</keyword>
<sequence>MAGNEAVLSMPTFGVIRQAQEKDQQMTVLSDTALHILPRIQTPHDVAGLTPEEKAVLAEEIRQVIIGTVSMNGGHLAPSLGVVELTLALLSVFDPGRDRLVWDVGHQAYAYKLLTGRQENFHTLRTLHGISGFPRPAESPYDHFGVGHSSTSISAALGMAMARDRKGEDHDVVAIIGDGSMTAGLAYEGLNQAGGWGGRLIVVLNDNEMSISKNVGALSLFLSRKLNQRWVKRFKKDMENWISSFPFGGDVMGYVKRGEESFKSFFTPGMLFEAFRFNYLGPIDGHDTARLTEVFKEVREIEGPVLVHVLTKKGRGYAPAEKNPTYFHGVGCFEPETGLVEKPGVCPPSYTQVFGRALTALAKDDARVMAITAAMPEGTGLSDFSAAMPERFVDVGICEQHAVTFAAGLAKEGFKPVVAVYSTFLQRSYDQIVHDVCLQNLPVTFCLDRAGLVGEDGATHHGAFDLSYLRHIPHLTVMAPGSEAELPGMLATALAQSGPVAIRYPRGAGEGLPLPEKPEPLPIGKGEMARPGKDGLVVAIGSRVMPAVVAANELAAETGREVAVFNARFVKPLPREQLLALAKEFPLWLTAEENVLQGGFGSAVLEMLADAGALTGLTVRRLGLPDDFVEHGAQKALRAICGIDKDGIKAALRALLGL</sequence>
<reference evidence="12 13" key="1">
    <citation type="submission" date="2010-08" db="EMBL/GenBank/DDBJ databases">
        <title>The draft genome of Desulfovibrio fructosovorans JJ.</title>
        <authorList>
            <consortium name="US DOE Joint Genome Institute (JGI-PGF)"/>
            <person name="Lucas S."/>
            <person name="Copeland A."/>
            <person name="Lapidus A."/>
            <person name="Cheng J.-F."/>
            <person name="Bruce D."/>
            <person name="Goodwin L."/>
            <person name="Pitluck S."/>
            <person name="Land M.L."/>
            <person name="Hauser L."/>
            <person name="Chang Y.-J."/>
            <person name="Jeffries C."/>
            <person name="Wall J.D."/>
            <person name="Stahl D.A."/>
            <person name="Arkin A.P."/>
            <person name="Dehal P."/>
            <person name="Stolyar S.M."/>
            <person name="Hazen T.C."/>
            <person name="Woyke T.J."/>
        </authorList>
    </citation>
    <scope>NUCLEOTIDE SEQUENCE [LARGE SCALE GENOMIC DNA]</scope>
    <source>
        <strain evidence="12 13">JJ</strain>
    </source>
</reference>
<name>E1JWP7_SOLFR</name>
<keyword evidence="5 10" id="KW-0479">Metal-binding</keyword>
<dbReference type="PANTHER" id="PTHR43322">
    <property type="entry name" value="1-D-DEOXYXYLULOSE 5-PHOSPHATE SYNTHASE-RELATED"/>
    <property type="match status" value="1"/>
</dbReference>
<dbReference type="InterPro" id="IPR009014">
    <property type="entry name" value="Transketo_C/PFOR_II"/>
</dbReference>
<evidence type="ECO:0000256" key="2">
    <source>
        <dbReference type="ARBA" id="ARBA00011081"/>
    </source>
</evidence>
<dbReference type="HAMAP" id="MF_00315">
    <property type="entry name" value="DXP_synth"/>
    <property type="match status" value="1"/>
</dbReference>
<comment type="cofactor">
    <cofactor evidence="10">
        <name>thiamine diphosphate</name>
        <dbReference type="ChEBI" id="CHEBI:58937"/>
    </cofactor>
    <text evidence="10">Binds 1 thiamine pyrophosphate per subunit.</text>
</comment>
<dbReference type="STRING" id="596151.DesfrDRAFT_2046"/>
<dbReference type="InterPro" id="IPR029061">
    <property type="entry name" value="THDP-binding"/>
</dbReference>
<protein>
    <recommendedName>
        <fullName evidence="10">1-deoxy-D-xylulose-5-phosphate synthase</fullName>
        <ecNumber evidence="10">2.2.1.7</ecNumber>
    </recommendedName>
    <alternativeName>
        <fullName evidence="10">1-deoxyxylulose-5-phosphate synthase</fullName>
        <shortName evidence="10">DXP synthase</shortName>
        <shortName evidence="10">DXPS</shortName>
    </alternativeName>
</protein>
<accession>E1JWP7</accession>
<comment type="pathway">
    <text evidence="1 10">Metabolic intermediate biosynthesis; 1-deoxy-D-xylulose 5-phosphate biosynthesis; 1-deoxy-D-xylulose 5-phosphate from D-glyceraldehyde 3-phosphate and pyruvate: step 1/1.</text>
</comment>
<evidence type="ECO:0000256" key="4">
    <source>
        <dbReference type="ARBA" id="ARBA00022679"/>
    </source>
</evidence>
<dbReference type="Pfam" id="PF13292">
    <property type="entry name" value="DXP_synthase_N"/>
    <property type="match status" value="1"/>
</dbReference>
<dbReference type="GO" id="GO:0016114">
    <property type="term" value="P:terpenoid biosynthetic process"/>
    <property type="evidence" value="ECO:0007669"/>
    <property type="project" value="UniProtKB-UniRule"/>
</dbReference>
<dbReference type="InterPro" id="IPR020826">
    <property type="entry name" value="Transketolase_BS"/>
</dbReference>
<keyword evidence="9 10" id="KW-0414">Isoprene biosynthesis</keyword>
<evidence type="ECO:0000256" key="5">
    <source>
        <dbReference type="ARBA" id="ARBA00022723"/>
    </source>
</evidence>
<dbReference type="FunFam" id="3.40.50.970:FF:000005">
    <property type="entry name" value="1-deoxy-D-xylulose-5-phosphate synthase"/>
    <property type="match status" value="1"/>
</dbReference>
<dbReference type="InterPro" id="IPR033248">
    <property type="entry name" value="Transketolase_C"/>
</dbReference>
<dbReference type="SMART" id="SM00861">
    <property type="entry name" value="Transket_pyr"/>
    <property type="match status" value="1"/>
</dbReference>
<dbReference type="GO" id="GO:0019288">
    <property type="term" value="P:isopentenyl diphosphate biosynthetic process, methylerythritol 4-phosphate pathway"/>
    <property type="evidence" value="ECO:0007669"/>
    <property type="project" value="TreeGrafter"/>
</dbReference>